<dbReference type="InterPro" id="IPR036322">
    <property type="entry name" value="WD40_repeat_dom_sf"/>
</dbReference>
<reference evidence="5" key="1">
    <citation type="submission" date="2013-01" db="EMBL/GenBank/DDBJ databases">
        <title>Draft Genome Sequence of a Mulberry Tree, Morus notabilis C.K. Schneid.</title>
        <authorList>
            <person name="He N."/>
            <person name="Zhao S."/>
        </authorList>
    </citation>
    <scope>NUCLEOTIDE SEQUENCE</scope>
</reference>
<dbReference type="PROSITE" id="PS51542">
    <property type="entry name" value="FYRN"/>
    <property type="match status" value="1"/>
</dbReference>
<protein>
    <recommendedName>
        <fullName evidence="6">FYR C-terminal domain-containing protein</fullName>
    </recommendedName>
</protein>
<feature type="region of interest" description="Disordered" evidence="3">
    <location>
        <begin position="372"/>
        <end position="431"/>
    </location>
</feature>
<evidence type="ECO:0000256" key="2">
    <source>
        <dbReference type="ARBA" id="ARBA00023242"/>
    </source>
</evidence>
<organism evidence="4 5">
    <name type="scientific">Morus notabilis</name>
    <dbReference type="NCBI Taxonomy" id="981085"/>
    <lineage>
        <taxon>Eukaryota</taxon>
        <taxon>Viridiplantae</taxon>
        <taxon>Streptophyta</taxon>
        <taxon>Embryophyta</taxon>
        <taxon>Tracheophyta</taxon>
        <taxon>Spermatophyta</taxon>
        <taxon>Magnoliopsida</taxon>
        <taxon>eudicotyledons</taxon>
        <taxon>Gunneridae</taxon>
        <taxon>Pentapetalae</taxon>
        <taxon>rosids</taxon>
        <taxon>fabids</taxon>
        <taxon>Rosales</taxon>
        <taxon>Moraceae</taxon>
        <taxon>Moreae</taxon>
        <taxon>Morus</taxon>
    </lineage>
</organism>
<evidence type="ECO:0000256" key="1">
    <source>
        <dbReference type="ARBA" id="ARBA00004123"/>
    </source>
</evidence>
<dbReference type="PANTHER" id="PTHR22715:SF1">
    <property type="entry name" value="DNA BINDING PROTEIN"/>
    <property type="match status" value="1"/>
</dbReference>
<dbReference type="PROSITE" id="PS51543">
    <property type="entry name" value="FYRC"/>
    <property type="match status" value="1"/>
</dbReference>
<dbReference type="SUPFAM" id="SSF50978">
    <property type="entry name" value="WD40 repeat-like"/>
    <property type="match status" value="1"/>
</dbReference>
<dbReference type="eggNOG" id="ENOG502S3RK">
    <property type="taxonomic scope" value="Eukaryota"/>
</dbReference>
<dbReference type="InterPro" id="IPR003889">
    <property type="entry name" value="FYrich_C"/>
</dbReference>
<proteinExistence type="predicted"/>
<dbReference type="GO" id="GO:0048731">
    <property type="term" value="P:system development"/>
    <property type="evidence" value="ECO:0007669"/>
    <property type="project" value="UniProtKB-ARBA"/>
</dbReference>
<keyword evidence="5" id="KW-1185">Reference proteome</keyword>
<dbReference type="PANTHER" id="PTHR22715">
    <property type="entry name" value="TRANSFORMING GROWTH FACTOR BETA REGULATED GENE 1"/>
    <property type="match status" value="1"/>
</dbReference>
<dbReference type="InterPro" id="IPR040092">
    <property type="entry name" value="TBRG1"/>
</dbReference>
<feature type="compositionally biased region" description="Polar residues" evidence="3">
    <location>
        <begin position="415"/>
        <end position="424"/>
    </location>
</feature>
<gene>
    <name evidence="4" type="ORF">L484_026455</name>
</gene>
<accession>W9QWA7</accession>
<dbReference type="Gene3D" id="3.30.160.360">
    <property type="match status" value="1"/>
</dbReference>
<evidence type="ECO:0000313" key="5">
    <source>
        <dbReference type="Proteomes" id="UP000030645"/>
    </source>
</evidence>
<dbReference type="GO" id="GO:0005634">
    <property type="term" value="C:nucleus"/>
    <property type="evidence" value="ECO:0007669"/>
    <property type="project" value="UniProtKB-SubCell"/>
</dbReference>
<dbReference type="GO" id="GO:0051726">
    <property type="term" value="P:regulation of cell cycle"/>
    <property type="evidence" value="ECO:0007669"/>
    <property type="project" value="TreeGrafter"/>
</dbReference>
<evidence type="ECO:0008006" key="6">
    <source>
        <dbReference type="Google" id="ProtNLM"/>
    </source>
</evidence>
<dbReference type="EMBL" id="KE343883">
    <property type="protein sequence ID" value="EXB44873.1"/>
    <property type="molecule type" value="Genomic_DNA"/>
</dbReference>
<dbReference type="InterPro" id="IPR003888">
    <property type="entry name" value="FYrich_N"/>
</dbReference>
<keyword evidence="2" id="KW-0539">Nucleus</keyword>
<evidence type="ECO:0000313" key="4">
    <source>
        <dbReference type="EMBL" id="EXB44873.1"/>
    </source>
</evidence>
<evidence type="ECO:0000256" key="3">
    <source>
        <dbReference type="SAM" id="MobiDB-lite"/>
    </source>
</evidence>
<dbReference type="STRING" id="981085.W9QWA7"/>
<name>W9QWA7_9ROSA</name>
<comment type="subcellular location">
    <subcellularLocation>
        <location evidence="1">Nucleus</location>
    </subcellularLocation>
</comment>
<dbReference type="AlphaFoldDB" id="W9QWA7"/>
<dbReference type="GO" id="GO:0140993">
    <property type="term" value="F:histone modifying activity"/>
    <property type="evidence" value="ECO:0007669"/>
    <property type="project" value="UniProtKB-ARBA"/>
</dbReference>
<dbReference type="Proteomes" id="UP000030645">
    <property type="component" value="Unassembled WGS sequence"/>
</dbReference>
<sequence>MAELKGDKEKQDGLEITSIGSLYTGPWDKKYWSSSRGKGRYPYPVGYEAVRAHNGSTYKMEIHEGPKGPMFIISTADGHSSSGQTPDIAWEKFQKKYCPHVKIWHGKRFSCNIDGVEFFGFKNSFVQRLLREIVANVSGTIEKNLLSSSFCKEGPKADHISSHPDAQAHHDLLPLDRSQIIGKRSRRLKIVNTKSSNNANLKRSRSQALANVAEASNRIEENQRIIATGSPLPSFKGKCDDNEQPTIVPRSVSHISESDLPLNLVDISNNLRNIVPSEETRLVVRSRNCASTNLAGKLLTEEKYANLVATWLFSKLLYDKKNLKLSQLDRLQGTEVEDFISPMSLEVKNGEHPGLRDDQVANDVVLYVPDTSDLVQDDTADNGPSVQDKRESTAADMIISEGLVSETDPEEERGTSNSNGSSQKSDFDSVGQETAKSMMSFLLPQAVPLLKKSSRKKKAAVSSSEIMPFGENTPELNKKTNVSSPAVLVTENKMVDLKERMNVQITNLHSADAENIVTLDNLRDQIYGEHASYHEILPSFDAKADQVRFNDKAYPCNACGQSIGIGEESDCFLENSESKDIFCYDEVHMDPSGMLHQGDVISKSMPSSTVPFNNDCAEEIRDACHSAGRLRSSNISPEESCVKNVVDNCSKTSTEVPRLVYSRRREQVKAITQIKGKYNFPLSESIICSNVEDNHVSETCPSRNPIALETVEMGSSDEKSHTKDLGLGELIGCYLHPLPVLSLLVCTTGEDIHICVLCGLRVNKDRTLFIYKIATQEPRVGYPSFVGHTSVTLPSLKDYFGKEIALERSGLQYTPGGQYLVLLDCIRTPYCRQGTIPCLCPACASGSFEEDAVKIVEVKLGYVSVVVKLKTLESLQCVLVCEPNHLVAVGESGRLHLWVMNPAWSAQTEQFILPANDLVSPGIVELKRIPKCVRLVVGHNGFGEFSLCEFFPVALFGWKKKGHSFGDCNVHGHVNRMMAATNMWFSEQTNDDSLPLLEEEIAVWLLVSVPSDSDDHHDYTSGDYHTKSVGWWRLALLVKNMVILGGALDPSAEAIGASAGHGIIGTCDGLVYIWEMSTGTKLGTLHHFRGSSVSCIATDDSKKGAVAISGGEGWSLLSNSLLRHIYGKLTTTGSPPLEGPLMPNSYG</sequence>